<organism evidence="3 4">
    <name type="scientific">Mesocestoides corti</name>
    <name type="common">Flatworm</name>
    <dbReference type="NCBI Taxonomy" id="53468"/>
    <lineage>
        <taxon>Eukaryota</taxon>
        <taxon>Metazoa</taxon>
        <taxon>Spiralia</taxon>
        <taxon>Lophotrochozoa</taxon>
        <taxon>Platyhelminthes</taxon>
        <taxon>Cestoda</taxon>
        <taxon>Eucestoda</taxon>
        <taxon>Cyclophyllidea</taxon>
        <taxon>Mesocestoididae</taxon>
        <taxon>Mesocestoides</taxon>
    </lineage>
</organism>
<evidence type="ECO:0000313" key="4">
    <source>
        <dbReference type="Proteomes" id="UP000267029"/>
    </source>
</evidence>
<proteinExistence type="predicted"/>
<keyword evidence="1" id="KW-0812">Transmembrane</keyword>
<evidence type="ECO:0000259" key="2">
    <source>
        <dbReference type="Pfam" id="PF00188"/>
    </source>
</evidence>
<dbReference type="AlphaFoldDB" id="A0A158QSF8"/>
<gene>
    <name evidence="3" type="ORF">MCOS_LOCUS795</name>
</gene>
<dbReference type="SUPFAM" id="SSF55797">
    <property type="entry name" value="PR-1-like"/>
    <property type="match status" value="1"/>
</dbReference>
<evidence type="ECO:0000313" key="3">
    <source>
        <dbReference type="EMBL" id="VDD74792.1"/>
    </source>
</evidence>
<dbReference type="InterPro" id="IPR035940">
    <property type="entry name" value="CAP_sf"/>
</dbReference>
<accession>A0A158QSF8</accession>
<dbReference type="Pfam" id="PF00188">
    <property type="entry name" value="CAP"/>
    <property type="match status" value="1"/>
</dbReference>
<keyword evidence="1" id="KW-0472">Membrane</keyword>
<reference evidence="3 4" key="1">
    <citation type="submission" date="2018-10" db="EMBL/GenBank/DDBJ databases">
        <authorList>
            <consortium name="Pathogen Informatics"/>
        </authorList>
    </citation>
    <scope>NUCLEOTIDE SEQUENCE [LARGE SCALE GENOMIC DNA]</scope>
</reference>
<feature type="domain" description="SCP" evidence="2">
    <location>
        <begin position="52"/>
        <end position="154"/>
    </location>
</feature>
<dbReference type="Gene3D" id="3.40.33.10">
    <property type="entry name" value="CAP"/>
    <property type="match status" value="1"/>
</dbReference>
<feature type="transmembrane region" description="Helical" evidence="1">
    <location>
        <begin position="160"/>
        <end position="179"/>
    </location>
</feature>
<dbReference type="EMBL" id="UXSR01000078">
    <property type="protein sequence ID" value="VDD74792.1"/>
    <property type="molecule type" value="Genomic_DNA"/>
</dbReference>
<dbReference type="Proteomes" id="UP000267029">
    <property type="component" value="Unassembled WGS sequence"/>
</dbReference>
<name>A0A158QSF8_MESCO</name>
<sequence length="185" mass="20912">MRLLHFLKQKASVTFDKIHTEFVHCSKEQPSACWTHPGIQLATTVAELTNNYSVELEQMAERYLSRCLGKYPDPSVDTEFNGTAMMIKTYSPHKPTVLQYLQDVQSNAYLCDSQHLQFAFCQSYRKMLWAQSTEVGCAIHFCGLSGQSNYLVGCLYKPGLVILIACIAKCFFLSTLILIGKLVRP</sequence>
<evidence type="ECO:0000256" key="1">
    <source>
        <dbReference type="SAM" id="Phobius"/>
    </source>
</evidence>
<protein>
    <recommendedName>
        <fullName evidence="2">SCP domain-containing protein</fullName>
    </recommendedName>
</protein>
<keyword evidence="1" id="KW-1133">Transmembrane helix</keyword>
<dbReference type="OrthoDB" id="674273at2759"/>
<dbReference type="InterPro" id="IPR014044">
    <property type="entry name" value="CAP_dom"/>
</dbReference>
<keyword evidence="4" id="KW-1185">Reference proteome</keyword>
<dbReference type="CDD" id="cd05380">
    <property type="entry name" value="CAP_euk"/>
    <property type="match status" value="1"/>
</dbReference>